<dbReference type="AlphaFoldDB" id="A0A6P8F7A0"/>
<dbReference type="CDD" id="cd00096">
    <property type="entry name" value="Ig"/>
    <property type="match status" value="2"/>
</dbReference>
<feature type="region of interest" description="Disordered" evidence="1">
    <location>
        <begin position="391"/>
        <end position="412"/>
    </location>
</feature>
<dbReference type="PROSITE" id="PS50835">
    <property type="entry name" value="IG_LIKE"/>
    <property type="match status" value="3"/>
</dbReference>
<dbReference type="SMART" id="SM00408">
    <property type="entry name" value="IGc2"/>
    <property type="match status" value="3"/>
</dbReference>
<keyword evidence="4" id="KW-1185">Reference proteome</keyword>
<dbReference type="Pfam" id="PF13895">
    <property type="entry name" value="Ig_2"/>
    <property type="match status" value="1"/>
</dbReference>
<keyword evidence="2" id="KW-1133">Transmembrane helix</keyword>
<dbReference type="Gene3D" id="2.60.40.10">
    <property type="entry name" value="Immunoglobulins"/>
    <property type="match status" value="3"/>
</dbReference>
<keyword evidence="2" id="KW-0472">Membrane</keyword>
<dbReference type="Pfam" id="PF13927">
    <property type="entry name" value="Ig_3"/>
    <property type="match status" value="2"/>
</dbReference>
<dbReference type="Proteomes" id="UP000515152">
    <property type="component" value="Chromosome 26"/>
</dbReference>
<dbReference type="InterPro" id="IPR036179">
    <property type="entry name" value="Ig-like_dom_sf"/>
</dbReference>
<sequence>MSDVCAQIHSLQCLSHTNAMKMTCAFFTDPPENTSAYVCPPGETSEGSSVTLVCSSDANPPVHTYTWYQKTRTGHVWIGSGGQNYTITNVSSEHSGDYYCSARNMLNGAISAMLKLDVKYPPRSPQTVLRPAGDLVEGSSMTLTCSSEAHPPVHTYTWYRGRGADSRRVGGGQNYSTSNMTYGHSGEYHCQAENLKGSRNSTTVFVDVLYPPRNVSLSVSSVDGSITLTCTSDANPPVQNYTWHRTTGADTSPRFMETTGADSSQRGTGRRLTLEAAESGIYYCEAMNEVGASRSNLLPISEKYTAGKYAVVVVIVAIGALIVISSIWLSRKKHLRVTEITEGTDDSEQDGSSPVYVNVSRMAMASDPKKDRADTENEILYSSVHFKQRDKQEVSFNSTLQNPKLHPPEDDNEALYCTVKFHQP</sequence>
<dbReference type="OrthoDB" id="10039395at2759"/>
<evidence type="ECO:0000256" key="1">
    <source>
        <dbReference type="SAM" id="MobiDB-lite"/>
    </source>
</evidence>
<dbReference type="GeneID" id="116219922"/>
<accession>A0A6P8F7A0</accession>
<evidence type="ECO:0000259" key="3">
    <source>
        <dbReference type="PROSITE" id="PS50835"/>
    </source>
</evidence>
<dbReference type="InterPro" id="IPR013783">
    <property type="entry name" value="Ig-like_fold"/>
</dbReference>
<dbReference type="InterPro" id="IPR003598">
    <property type="entry name" value="Ig_sub2"/>
</dbReference>
<feature type="domain" description="Ig-like" evidence="3">
    <location>
        <begin position="125"/>
        <end position="207"/>
    </location>
</feature>
<feature type="region of interest" description="Disordered" evidence="1">
    <location>
        <begin position="246"/>
        <end position="270"/>
    </location>
</feature>
<dbReference type="SMART" id="SM00409">
    <property type="entry name" value="IG"/>
    <property type="match status" value="3"/>
</dbReference>
<dbReference type="RefSeq" id="XP_031419951.1">
    <property type="nucleotide sequence ID" value="XM_031564091.1"/>
</dbReference>
<protein>
    <submittedName>
        <fullName evidence="5">B-cell receptor CD22-like isoform X1</fullName>
    </submittedName>
</protein>
<evidence type="ECO:0000256" key="2">
    <source>
        <dbReference type="SAM" id="Phobius"/>
    </source>
</evidence>
<feature type="domain" description="Ig-like" evidence="3">
    <location>
        <begin position="212"/>
        <end position="301"/>
    </location>
</feature>
<organism evidence="4 5">
    <name type="scientific">Clupea harengus</name>
    <name type="common">Atlantic herring</name>
    <dbReference type="NCBI Taxonomy" id="7950"/>
    <lineage>
        <taxon>Eukaryota</taxon>
        <taxon>Metazoa</taxon>
        <taxon>Chordata</taxon>
        <taxon>Craniata</taxon>
        <taxon>Vertebrata</taxon>
        <taxon>Euteleostomi</taxon>
        <taxon>Actinopterygii</taxon>
        <taxon>Neopterygii</taxon>
        <taxon>Teleostei</taxon>
        <taxon>Clupei</taxon>
        <taxon>Clupeiformes</taxon>
        <taxon>Clupeoidei</taxon>
        <taxon>Clupeidae</taxon>
        <taxon>Clupea</taxon>
    </lineage>
</organism>
<reference evidence="5" key="1">
    <citation type="submission" date="2025-08" db="UniProtKB">
        <authorList>
            <consortium name="RefSeq"/>
        </authorList>
    </citation>
    <scope>IDENTIFICATION</scope>
</reference>
<dbReference type="PANTHER" id="PTHR46013:SF4">
    <property type="entry name" value="B-CELL RECEPTOR CD22-RELATED"/>
    <property type="match status" value="1"/>
</dbReference>
<name>A0A6P8F7A0_CLUHA</name>
<evidence type="ECO:0000313" key="4">
    <source>
        <dbReference type="Proteomes" id="UP000515152"/>
    </source>
</evidence>
<evidence type="ECO:0000313" key="5">
    <source>
        <dbReference type="RefSeq" id="XP_031419951.1"/>
    </source>
</evidence>
<dbReference type="KEGG" id="char:116219922"/>
<feature type="transmembrane region" description="Helical" evidence="2">
    <location>
        <begin position="309"/>
        <end position="329"/>
    </location>
</feature>
<dbReference type="PANTHER" id="PTHR46013">
    <property type="entry name" value="VASCULAR CELL ADHESION MOLECULE 1"/>
    <property type="match status" value="1"/>
</dbReference>
<feature type="domain" description="Ig-like" evidence="3">
    <location>
        <begin position="31"/>
        <end position="111"/>
    </location>
</feature>
<dbReference type="InterPro" id="IPR003599">
    <property type="entry name" value="Ig_sub"/>
</dbReference>
<keyword evidence="2" id="KW-0812">Transmembrane</keyword>
<proteinExistence type="predicted"/>
<dbReference type="InterPro" id="IPR007110">
    <property type="entry name" value="Ig-like_dom"/>
</dbReference>
<dbReference type="SUPFAM" id="SSF48726">
    <property type="entry name" value="Immunoglobulin"/>
    <property type="match status" value="3"/>
</dbReference>
<gene>
    <name evidence="5" type="primary">LOC116219922</name>
</gene>